<protein>
    <submittedName>
        <fullName evidence="2">Uncharacterized protein</fullName>
    </submittedName>
</protein>
<organism evidence="2 3">
    <name type="scientific">Periconia digitata</name>
    <dbReference type="NCBI Taxonomy" id="1303443"/>
    <lineage>
        <taxon>Eukaryota</taxon>
        <taxon>Fungi</taxon>
        <taxon>Dikarya</taxon>
        <taxon>Ascomycota</taxon>
        <taxon>Pezizomycotina</taxon>
        <taxon>Dothideomycetes</taxon>
        <taxon>Pleosporomycetidae</taxon>
        <taxon>Pleosporales</taxon>
        <taxon>Massarineae</taxon>
        <taxon>Periconiaceae</taxon>
        <taxon>Periconia</taxon>
    </lineage>
</organism>
<dbReference type="AlphaFoldDB" id="A0A9W4U851"/>
<dbReference type="EMBL" id="CAOQHR010000002">
    <property type="protein sequence ID" value="CAI6329252.1"/>
    <property type="molecule type" value="Genomic_DNA"/>
</dbReference>
<name>A0A9W4U851_9PLEO</name>
<dbReference type="Proteomes" id="UP001152607">
    <property type="component" value="Unassembled WGS sequence"/>
</dbReference>
<proteinExistence type="predicted"/>
<feature type="compositionally biased region" description="Polar residues" evidence="1">
    <location>
        <begin position="67"/>
        <end position="76"/>
    </location>
</feature>
<evidence type="ECO:0000313" key="2">
    <source>
        <dbReference type="EMBL" id="CAI6329252.1"/>
    </source>
</evidence>
<evidence type="ECO:0000256" key="1">
    <source>
        <dbReference type="SAM" id="MobiDB-lite"/>
    </source>
</evidence>
<accession>A0A9W4U851</accession>
<feature type="region of interest" description="Disordered" evidence="1">
    <location>
        <begin position="46"/>
        <end position="76"/>
    </location>
</feature>
<reference evidence="2" key="1">
    <citation type="submission" date="2023-01" db="EMBL/GenBank/DDBJ databases">
        <authorList>
            <person name="Van Ghelder C."/>
            <person name="Rancurel C."/>
        </authorList>
    </citation>
    <scope>NUCLEOTIDE SEQUENCE</scope>
    <source>
        <strain evidence="2">CNCM I-4278</strain>
    </source>
</reference>
<gene>
    <name evidence="2" type="ORF">PDIGIT_LOCUS4101</name>
</gene>
<comment type="caution">
    <text evidence="2">The sequence shown here is derived from an EMBL/GenBank/DDBJ whole genome shotgun (WGS) entry which is preliminary data.</text>
</comment>
<sequence length="76" mass="8358">MAAKPRLSFRHHTESSPVVQKYIPATHKDIVATSVQLLVSKLPGTSLNRRPSRVAARTLKIRDRSGHTSQVASSNI</sequence>
<keyword evidence="3" id="KW-1185">Reference proteome</keyword>
<evidence type="ECO:0000313" key="3">
    <source>
        <dbReference type="Proteomes" id="UP001152607"/>
    </source>
</evidence>